<dbReference type="InterPro" id="IPR013321">
    <property type="entry name" value="Arc_rbn_hlx_hlx"/>
</dbReference>
<evidence type="ECO:0000313" key="2">
    <source>
        <dbReference type="Proteomes" id="UP001210678"/>
    </source>
</evidence>
<reference evidence="1 2" key="1">
    <citation type="submission" date="2023-01" db="EMBL/GenBank/DDBJ databases">
        <title>Vibrio sp. KJ40-1 sp.nov, isolated from marine algae.</title>
        <authorList>
            <person name="Butt M."/>
            <person name="Kim J.M.J."/>
            <person name="Jeon C.O.C."/>
        </authorList>
    </citation>
    <scope>NUCLEOTIDE SEQUENCE [LARGE SCALE GENOMIC DNA]</scope>
    <source>
        <strain evidence="1 2">KJ40-1</strain>
    </source>
</reference>
<dbReference type="Proteomes" id="UP001210678">
    <property type="component" value="Unassembled WGS sequence"/>
</dbReference>
<comment type="caution">
    <text evidence="1">The sequence shown here is derived from an EMBL/GenBank/DDBJ whole genome shotgun (WGS) entry which is preliminary data.</text>
</comment>
<dbReference type="Gene3D" id="1.10.1220.10">
    <property type="entry name" value="Met repressor-like"/>
    <property type="match status" value="1"/>
</dbReference>
<dbReference type="RefSeq" id="WP_272133422.1">
    <property type="nucleotide sequence ID" value="NZ_JAQLOI010000001.1"/>
</dbReference>
<proteinExistence type="predicted"/>
<dbReference type="Pfam" id="PF04221">
    <property type="entry name" value="RelB"/>
    <property type="match status" value="1"/>
</dbReference>
<dbReference type="EMBL" id="JAQLOI010000001">
    <property type="protein sequence ID" value="MDB1123068.1"/>
    <property type="molecule type" value="Genomic_DNA"/>
</dbReference>
<dbReference type="InterPro" id="IPR007337">
    <property type="entry name" value="RelB/DinJ"/>
</dbReference>
<keyword evidence="2" id="KW-1185">Reference proteome</keyword>
<organism evidence="1 2">
    <name type="scientific">Vibrio algarum</name>
    <dbReference type="NCBI Taxonomy" id="3020714"/>
    <lineage>
        <taxon>Bacteria</taxon>
        <taxon>Pseudomonadati</taxon>
        <taxon>Pseudomonadota</taxon>
        <taxon>Gammaproteobacteria</taxon>
        <taxon>Vibrionales</taxon>
        <taxon>Vibrionaceae</taxon>
        <taxon>Vibrio</taxon>
    </lineage>
</organism>
<sequence length="97" mass="10830">MRNDNLKLTPVDSKTKAAFAKVCQDAGLTPREALTLFTESVVEQGDIPFHLKAKQLESCMYGNSASSQIRVPKDEAKNDEMLFADTESRFFNELMGI</sequence>
<accession>A0ABT4YNF7</accession>
<protein>
    <submittedName>
        <fullName evidence="1">Type II toxin-antitoxin system RelB/DinJ family antitoxin</fullName>
    </submittedName>
</protein>
<name>A0ABT4YNF7_9VIBR</name>
<gene>
    <name evidence="1" type="ORF">PGX00_05015</name>
</gene>
<evidence type="ECO:0000313" key="1">
    <source>
        <dbReference type="EMBL" id="MDB1123068.1"/>
    </source>
</evidence>